<name>A0A5J5GE41_9BACL</name>
<sequence>MSRQFVTEAVMMAIYGQLLVPAEPVEYLVPYTTVLELYELKDSSEPLMNHPEDERHVKEKIAELISYFEEPLNQKKLRRCLNMPWSKSPSILVGERARITVVNGVDNAAYGELFDPIETELLLASQRENAPILTDQLELIQRIIEGGVPVQVYDIDDFEYAMEEEPFRSH</sequence>
<dbReference type="RefSeq" id="WP_150457306.1">
    <property type="nucleotide sequence ID" value="NZ_VYKK01000005.1"/>
</dbReference>
<comment type="caution">
    <text evidence="1">The sequence shown here is derived from an EMBL/GenBank/DDBJ whole genome shotgun (WGS) entry which is preliminary data.</text>
</comment>
<evidence type="ECO:0000313" key="2">
    <source>
        <dbReference type="Proteomes" id="UP000367750"/>
    </source>
</evidence>
<dbReference type="AlphaFoldDB" id="A0A5J5GE41"/>
<dbReference type="EMBL" id="VYKK01000005">
    <property type="protein sequence ID" value="KAA9006476.1"/>
    <property type="molecule type" value="Genomic_DNA"/>
</dbReference>
<protein>
    <submittedName>
        <fullName evidence="1">ADP-heptose synthase</fullName>
    </submittedName>
</protein>
<organism evidence="1 2">
    <name type="scientific">Paenibacillus spiritus</name>
    <dbReference type="NCBI Taxonomy" id="2496557"/>
    <lineage>
        <taxon>Bacteria</taxon>
        <taxon>Bacillati</taxon>
        <taxon>Bacillota</taxon>
        <taxon>Bacilli</taxon>
        <taxon>Bacillales</taxon>
        <taxon>Paenibacillaceae</taxon>
        <taxon>Paenibacillus</taxon>
    </lineage>
</organism>
<evidence type="ECO:0000313" key="1">
    <source>
        <dbReference type="EMBL" id="KAA9006476.1"/>
    </source>
</evidence>
<keyword evidence="2" id="KW-1185">Reference proteome</keyword>
<dbReference type="OrthoDB" id="2878542at2"/>
<accession>A0A5J5GE41</accession>
<dbReference type="Proteomes" id="UP000367750">
    <property type="component" value="Unassembled WGS sequence"/>
</dbReference>
<gene>
    <name evidence="1" type="ORF">F4V43_05890</name>
</gene>
<reference evidence="1 2" key="1">
    <citation type="submission" date="2019-09" db="EMBL/GenBank/DDBJ databases">
        <title>Bacillus ochoae sp. nov., Paenibacillus whitsoniae sp. nov., Paenibacillus spiritus sp. nov. Isolated from the Mars Exploration Rover during spacecraft assembly.</title>
        <authorList>
            <person name="Seuylemezian A."/>
            <person name="Vaishampayan P."/>
        </authorList>
    </citation>
    <scope>NUCLEOTIDE SEQUENCE [LARGE SCALE GENOMIC DNA]</scope>
    <source>
        <strain evidence="1 2">MER_111</strain>
    </source>
</reference>
<proteinExistence type="predicted"/>